<sequence length="479" mass="53252">MKTNLITLLLILGVFRVGFAQQPDIDSFIKREMLERRIPGLQLAVVKHGKIDLMKSYGMANISNRVPVNNHSIFAINSCTKAFTGVAIMQLVEQGTISLDAAVGDYIDSLPEKWQPVKIWQLLTHISGLPDLLKLLTATGGGLPAGATEAAIWEKLKTVPMEFPTGEQFSYNQTNYALLGKIIDKYSHQPFSKVFEEKQFRPAGMKETVFGDSREVIPDMVQGYRYVTYMDGQNLPAEKLVMNYAEFAPGRRTASGLNSTAGDIANWIISLQQGKLFSSKSSLTRLGTPGTFNNGTPTQWALGWMTKPRPHHRAIIATGGGRSAFVVYPDDDLAIVVLTNLAGSYPEDILDELAGYYNPDIPAADPITTLRMQLNKKGFDQALPVYRELQKARPGFNAPETELNDWAYRMMSSRRLKEATAVFKLVTAIYPDSWNAYDSYGEALLKGGLREEAIKMYQQSIKLNSNNTNGKKILQSLHQ</sequence>
<keyword evidence="1" id="KW-0802">TPR repeat</keyword>
<dbReference type="Gene3D" id="1.25.40.10">
    <property type="entry name" value="Tetratricopeptide repeat domain"/>
    <property type="match status" value="1"/>
</dbReference>
<dbReference type="SUPFAM" id="SSF48452">
    <property type="entry name" value="TPR-like"/>
    <property type="match status" value="1"/>
</dbReference>
<evidence type="ECO:0000313" key="4">
    <source>
        <dbReference type="Proteomes" id="UP000552864"/>
    </source>
</evidence>
<dbReference type="PROSITE" id="PS50005">
    <property type="entry name" value="TPR"/>
    <property type="match status" value="1"/>
</dbReference>
<dbReference type="InterPro" id="IPR012338">
    <property type="entry name" value="Beta-lactam/transpept-like"/>
</dbReference>
<reference evidence="3 4" key="1">
    <citation type="submission" date="2020-04" db="EMBL/GenBank/DDBJ databases">
        <authorList>
            <person name="Yin C."/>
        </authorList>
    </citation>
    <scope>NUCLEOTIDE SEQUENCE [LARGE SCALE GENOMIC DNA]</scope>
    <source>
        <strain evidence="3 4">Ak56</strain>
    </source>
</reference>
<evidence type="ECO:0000256" key="1">
    <source>
        <dbReference type="PROSITE-ProRule" id="PRU00339"/>
    </source>
</evidence>
<dbReference type="PANTHER" id="PTHR43283:SF18">
    <property type="match status" value="1"/>
</dbReference>
<dbReference type="InterPro" id="IPR011990">
    <property type="entry name" value="TPR-like_helical_dom_sf"/>
</dbReference>
<feature type="repeat" description="TPR" evidence="1">
    <location>
        <begin position="434"/>
        <end position="467"/>
    </location>
</feature>
<dbReference type="EMBL" id="JABAHZ010000001">
    <property type="protein sequence ID" value="NLR78453.1"/>
    <property type="molecule type" value="Genomic_DNA"/>
</dbReference>
<dbReference type="GO" id="GO:0016787">
    <property type="term" value="F:hydrolase activity"/>
    <property type="evidence" value="ECO:0007669"/>
    <property type="project" value="UniProtKB-KW"/>
</dbReference>
<dbReference type="Proteomes" id="UP000552864">
    <property type="component" value="Unassembled WGS sequence"/>
</dbReference>
<dbReference type="InterPro" id="IPR050789">
    <property type="entry name" value="Diverse_Enzym_Activities"/>
</dbReference>
<dbReference type="InterPro" id="IPR001466">
    <property type="entry name" value="Beta-lactam-related"/>
</dbReference>
<keyword evidence="4" id="KW-1185">Reference proteome</keyword>
<proteinExistence type="predicted"/>
<dbReference type="SUPFAM" id="SSF56601">
    <property type="entry name" value="beta-lactamase/transpeptidase-like"/>
    <property type="match status" value="1"/>
</dbReference>
<feature type="domain" description="Beta-lactamase-related" evidence="2">
    <location>
        <begin position="26"/>
        <end position="351"/>
    </location>
</feature>
<dbReference type="Gene3D" id="3.40.710.10">
    <property type="entry name" value="DD-peptidase/beta-lactamase superfamily"/>
    <property type="match status" value="1"/>
</dbReference>
<organism evidence="3 4">
    <name type="scientific">Chitinophaga eiseniae</name>
    <dbReference type="NCBI Taxonomy" id="634771"/>
    <lineage>
        <taxon>Bacteria</taxon>
        <taxon>Pseudomonadati</taxon>
        <taxon>Bacteroidota</taxon>
        <taxon>Chitinophagia</taxon>
        <taxon>Chitinophagales</taxon>
        <taxon>Chitinophagaceae</taxon>
        <taxon>Chitinophaga</taxon>
    </lineage>
</organism>
<protein>
    <submittedName>
        <fullName evidence="3">Serine hydrolase</fullName>
    </submittedName>
</protein>
<comment type="caution">
    <text evidence="3">The sequence shown here is derived from an EMBL/GenBank/DDBJ whole genome shotgun (WGS) entry which is preliminary data.</text>
</comment>
<evidence type="ECO:0000259" key="2">
    <source>
        <dbReference type="Pfam" id="PF00144"/>
    </source>
</evidence>
<dbReference type="Pfam" id="PF00144">
    <property type="entry name" value="Beta-lactamase"/>
    <property type="match status" value="1"/>
</dbReference>
<gene>
    <name evidence="3" type="ORF">HGH91_07440</name>
</gene>
<dbReference type="PANTHER" id="PTHR43283">
    <property type="entry name" value="BETA-LACTAMASE-RELATED"/>
    <property type="match status" value="1"/>
</dbReference>
<accession>A0A847SFB6</accession>
<keyword evidence="3" id="KW-0378">Hydrolase</keyword>
<dbReference type="AlphaFoldDB" id="A0A847SFB6"/>
<name>A0A847SFB6_9BACT</name>
<evidence type="ECO:0000313" key="3">
    <source>
        <dbReference type="EMBL" id="NLR78453.1"/>
    </source>
</evidence>
<dbReference type="InterPro" id="IPR019734">
    <property type="entry name" value="TPR_rpt"/>
</dbReference>
<dbReference type="RefSeq" id="WP_168737789.1">
    <property type="nucleotide sequence ID" value="NZ_JABAHZ010000001.1"/>
</dbReference>